<dbReference type="KEGG" id="gba:J421_0390"/>
<dbReference type="RefSeq" id="WP_025409479.1">
    <property type="nucleotide sequence ID" value="NZ_CP007128.1"/>
</dbReference>
<sequence>MTTVPLAGAPDYAPSAPGAPNGPNEAPPFAGTARAVFGLVDDQYAVVAHSPNLTPEAAHALCRAVSIGDPTVPIDGALSCLDVPGWGIVCTRYATLHDARGRLALVSDSVAIDRATFLALRADPFRCMPRRQELAGVDAPRALDVPRFAPSTPAAEMARLAEARRAVDEMHELRPLLAALLAGDRVLWVSPAAPLVGLLQCVVLLLPPTLRTLVTFQTAATRAPRSMPRLTGADRRYAELGTVEWTRELPREIGLADARADAAADALLALDGDALLAAHALYEDLAPATPQPRALLVEVERVARLGAHATARSRGDAAGALRAAARADDARERERLARATLAAFAPEALGAALVAVLAERSADAYALGARLVTELLREEAGADGAVASRVLDAVLGGCDRLRWAGDTAARDARAAVAVVAARRGDGERLVQLADVDASYEVGTTPWRGSAASRLTGTVVTALVHARDGDAEAAVAALDAIGALATTLAGPARRDAAGLALAVAARAVATCARAASDSGTPDRLRRLAESLLGFWARVAPGDARGEAVRWLLDDADTRALSPHDEGAAMRSLTSAPRDERAGWLGAATLRALAHGTDVGAVVAVAESLPADATLGTVLGALLGRAALDGPPLGGRWPALLAHVDVDARRVLLARSLARATTDPIALDELAATCAALADLDYRLDAAAADAAAPSLARWAATLPPTRAGAAKLGAALALLGELADADAASSLAAAVVHDAPEALRSLVQLRRLAASAAEVEATREPSAWAVRRAALRTLRRSDELLPAQRALLRAFLGAPDDARPWWRALLGRRGREDGR</sequence>
<name>W0RBU5_9BACT</name>
<proteinExistence type="predicted"/>
<evidence type="ECO:0000313" key="2">
    <source>
        <dbReference type="EMBL" id="AHG87927.1"/>
    </source>
</evidence>
<gene>
    <name evidence="2" type="ORF">J421_0390</name>
</gene>
<keyword evidence="3" id="KW-1185">Reference proteome</keyword>
<protein>
    <submittedName>
        <fullName evidence="2">Uncharacterized protein</fullName>
    </submittedName>
</protein>
<dbReference type="PATRIC" id="fig|861299.3.peg.400"/>
<dbReference type="Proteomes" id="UP000019151">
    <property type="component" value="Chromosome"/>
</dbReference>
<accession>W0RBU5</accession>
<organism evidence="2 3">
    <name type="scientific">Gemmatirosa kalamazoonensis</name>
    <dbReference type="NCBI Taxonomy" id="861299"/>
    <lineage>
        <taxon>Bacteria</taxon>
        <taxon>Pseudomonadati</taxon>
        <taxon>Gemmatimonadota</taxon>
        <taxon>Gemmatimonadia</taxon>
        <taxon>Gemmatimonadales</taxon>
        <taxon>Gemmatimonadaceae</taxon>
        <taxon>Gemmatirosa</taxon>
    </lineage>
</organism>
<reference evidence="2 3" key="1">
    <citation type="journal article" date="2014" name="Genome Announc.">
        <title>Genome Sequence and Methylome of Soil Bacterium Gemmatirosa kalamazoonensis KBS708T, a Member of the Rarely Cultivated Gemmatimonadetes Phylum.</title>
        <authorList>
            <person name="Debruyn J.M."/>
            <person name="Radosevich M."/>
            <person name="Wommack K.E."/>
            <person name="Polson S.W."/>
            <person name="Hauser L.J."/>
            <person name="Fawaz M.N."/>
            <person name="Korlach J."/>
            <person name="Tsai Y.C."/>
        </authorList>
    </citation>
    <scope>NUCLEOTIDE SEQUENCE [LARGE SCALE GENOMIC DNA]</scope>
    <source>
        <strain evidence="2 3">KBS708</strain>
    </source>
</reference>
<dbReference type="AlphaFoldDB" id="W0RBU5"/>
<feature type="region of interest" description="Disordered" evidence="1">
    <location>
        <begin position="1"/>
        <end position="27"/>
    </location>
</feature>
<feature type="compositionally biased region" description="Low complexity" evidence="1">
    <location>
        <begin position="13"/>
        <end position="27"/>
    </location>
</feature>
<dbReference type="EMBL" id="CP007128">
    <property type="protein sequence ID" value="AHG87927.1"/>
    <property type="molecule type" value="Genomic_DNA"/>
</dbReference>
<dbReference type="InParanoid" id="W0RBU5"/>
<dbReference type="STRING" id="861299.J421_0390"/>
<evidence type="ECO:0000256" key="1">
    <source>
        <dbReference type="SAM" id="MobiDB-lite"/>
    </source>
</evidence>
<dbReference type="HOGENOM" id="CLU_345395_0_0_0"/>
<evidence type="ECO:0000313" key="3">
    <source>
        <dbReference type="Proteomes" id="UP000019151"/>
    </source>
</evidence>